<dbReference type="Proteomes" id="UP001431783">
    <property type="component" value="Unassembled WGS sequence"/>
</dbReference>
<evidence type="ECO:0000256" key="1">
    <source>
        <dbReference type="SAM" id="MobiDB-lite"/>
    </source>
</evidence>
<evidence type="ECO:0000313" key="2">
    <source>
        <dbReference type="EMBL" id="KAK9871616.1"/>
    </source>
</evidence>
<evidence type="ECO:0000313" key="3">
    <source>
        <dbReference type="Proteomes" id="UP001431783"/>
    </source>
</evidence>
<dbReference type="AlphaFoldDB" id="A0AAW1TK97"/>
<protein>
    <submittedName>
        <fullName evidence="2">Uncharacterized protein</fullName>
    </submittedName>
</protein>
<organism evidence="2 3">
    <name type="scientific">Henosepilachna vigintioctopunctata</name>
    <dbReference type="NCBI Taxonomy" id="420089"/>
    <lineage>
        <taxon>Eukaryota</taxon>
        <taxon>Metazoa</taxon>
        <taxon>Ecdysozoa</taxon>
        <taxon>Arthropoda</taxon>
        <taxon>Hexapoda</taxon>
        <taxon>Insecta</taxon>
        <taxon>Pterygota</taxon>
        <taxon>Neoptera</taxon>
        <taxon>Endopterygota</taxon>
        <taxon>Coleoptera</taxon>
        <taxon>Polyphaga</taxon>
        <taxon>Cucujiformia</taxon>
        <taxon>Coccinelloidea</taxon>
        <taxon>Coccinellidae</taxon>
        <taxon>Epilachninae</taxon>
        <taxon>Epilachnini</taxon>
        <taxon>Henosepilachna</taxon>
    </lineage>
</organism>
<accession>A0AAW1TK97</accession>
<dbReference type="EMBL" id="JARQZJ010000006">
    <property type="protein sequence ID" value="KAK9871616.1"/>
    <property type="molecule type" value="Genomic_DNA"/>
</dbReference>
<sequence length="161" mass="18902">MDLPARVSLSPEEQKRLNNSKKRKININKWKKKKRKEPRNAGEPYISKNKKPFHGKLPTKETTAWYQITKDEPITLRATSHNILQPWMSHCSAKKIKHINKYYPSVKVLEFPCLYTTRFGIKPAKKKDLDDMCRFIPAEFKDFRRNESIKVEGGSEPSINM</sequence>
<reference evidence="2 3" key="1">
    <citation type="submission" date="2023-03" db="EMBL/GenBank/DDBJ databases">
        <title>Genome insight into feeding habits of ladybird beetles.</title>
        <authorList>
            <person name="Li H.-S."/>
            <person name="Huang Y.-H."/>
            <person name="Pang H."/>
        </authorList>
    </citation>
    <scope>NUCLEOTIDE SEQUENCE [LARGE SCALE GENOMIC DNA]</scope>
    <source>
        <strain evidence="2">SYSU_2023b</strain>
        <tissue evidence="2">Whole body</tissue>
    </source>
</reference>
<comment type="caution">
    <text evidence="2">The sequence shown here is derived from an EMBL/GenBank/DDBJ whole genome shotgun (WGS) entry which is preliminary data.</text>
</comment>
<keyword evidence="3" id="KW-1185">Reference proteome</keyword>
<proteinExistence type="predicted"/>
<feature type="region of interest" description="Disordered" evidence="1">
    <location>
        <begin position="1"/>
        <end position="57"/>
    </location>
</feature>
<gene>
    <name evidence="2" type="ORF">WA026_012996</name>
</gene>
<feature type="compositionally biased region" description="Basic residues" evidence="1">
    <location>
        <begin position="18"/>
        <end position="37"/>
    </location>
</feature>
<name>A0AAW1TK97_9CUCU</name>